<protein>
    <submittedName>
        <fullName evidence="1">Uncharacterized protein</fullName>
    </submittedName>
</protein>
<name>A0ACC0IS59_9ERIC</name>
<proteinExistence type="predicted"/>
<evidence type="ECO:0000313" key="1">
    <source>
        <dbReference type="EMBL" id="KAI8028548.1"/>
    </source>
</evidence>
<comment type="caution">
    <text evidence="1">The sequence shown here is derived from an EMBL/GenBank/DDBJ whole genome shotgun (WGS) entry which is preliminary data.</text>
</comment>
<accession>A0ACC0IS59</accession>
<sequence length="349" mass="39480">MKTLTDLLNSVLHEVGKIWNAQDIQILVVLSLFLQGILVSSASYRKSKVNTWVMILISSAYFLADWVTPYALGLISKSTSNSTTNLLSFWAPFLLLHLGGPDNITSLSFDENEMWVKQLVHLVSQIFAIYFVFIRPLPNNHLWLPTILVLIAGICKYAERIRARRLASSNIWENSTQIVPNPGPDYEKLSGAHLAMREAHLPVEARSVQIPPKKFKAFSESDHHMTNVADQDEGELDDRSLLQFAHFLYENFKGFIGGGSFSPEQCQFSRHFFLKRTGHDAFKVLEIELSFIHDALYTKIPVVQNKMGFVIRVLSTGSIIAASLLFFLHDKRGFSKIDIIITYLLLLGP</sequence>
<evidence type="ECO:0000313" key="2">
    <source>
        <dbReference type="Proteomes" id="UP001060215"/>
    </source>
</evidence>
<reference evidence="1 2" key="1">
    <citation type="journal article" date="2022" name="Plant J.">
        <title>Chromosome-level genome of Camellia lanceoleosa provides a valuable resource for understanding genome evolution and self-incompatibility.</title>
        <authorList>
            <person name="Gong W."/>
            <person name="Xiao S."/>
            <person name="Wang L."/>
            <person name="Liao Z."/>
            <person name="Chang Y."/>
            <person name="Mo W."/>
            <person name="Hu G."/>
            <person name="Li W."/>
            <person name="Zhao G."/>
            <person name="Zhu H."/>
            <person name="Hu X."/>
            <person name="Ji K."/>
            <person name="Xiang X."/>
            <person name="Song Q."/>
            <person name="Yuan D."/>
            <person name="Jin S."/>
            <person name="Zhang L."/>
        </authorList>
    </citation>
    <scope>NUCLEOTIDE SEQUENCE [LARGE SCALE GENOMIC DNA]</scope>
    <source>
        <strain evidence="1">SQ_2022a</strain>
    </source>
</reference>
<dbReference type="EMBL" id="CM045760">
    <property type="protein sequence ID" value="KAI8028548.1"/>
    <property type="molecule type" value="Genomic_DNA"/>
</dbReference>
<dbReference type="Proteomes" id="UP001060215">
    <property type="component" value="Chromosome 3"/>
</dbReference>
<gene>
    <name evidence="1" type="ORF">LOK49_LG02G00973</name>
</gene>
<keyword evidence="2" id="KW-1185">Reference proteome</keyword>
<organism evidence="1 2">
    <name type="scientific">Camellia lanceoleosa</name>
    <dbReference type="NCBI Taxonomy" id="1840588"/>
    <lineage>
        <taxon>Eukaryota</taxon>
        <taxon>Viridiplantae</taxon>
        <taxon>Streptophyta</taxon>
        <taxon>Embryophyta</taxon>
        <taxon>Tracheophyta</taxon>
        <taxon>Spermatophyta</taxon>
        <taxon>Magnoliopsida</taxon>
        <taxon>eudicotyledons</taxon>
        <taxon>Gunneridae</taxon>
        <taxon>Pentapetalae</taxon>
        <taxon>asterids</taxon>
        <taxon>Ericales</taxon>
        <taxon>Theaceae</taxon>
        <taxon>Camellia</taxon>
    </lineage>
</organism>